<dbReference type="InterPro" id="IPR013762">
    <property type="entry name" value="Integrase-like_cat_sf"/>
</dbReference>
<keyword evidence="3" id="KW-0233">DNA recombination</keyword>
<evidence type="ECO:0000313" key="9">
    <source>
        <dbReference type="Proteomes" id="UP001139494"/>
    </source>
</evidence>
<organism evidence="8 9">
    <name type="scientific">Natronomonas aquatica</name>
    <dbReference type="NCBI Taxonomy" id="2841590"/>
    <lineage>
        <taxon>Archaea</taxon>
        <taxon>Methanobacteriati</taxon>
        <taxon>Methanobacteriota</taxon>
        <taxon>Stenosarchaea group</taxon>
        <taxon>Halobacteria</taxon>
        <taxon>Halobacteriales</taxon>
        <taxon>Natronomonadaceae</taxon>
        <taxon>Natronomonas</taxon>
    </lineage>
</organism>
<comment type="caution">
    <text evidence="8">The sequence shown here is derived from an EMBL/GenBank/DDBJ whole genome shotgun (WGS) entry which is preliminary data.</text>
</comment>
<dbReference type="GO" id="GO:0006310">
    <property type="term" value="P:DNA recombination"/>
    <property type="evidence" value="ECO:0007669"/>
    <property type="project" value="UniProtKB-KW"/>
</dbReference>
<evidence type="ECO:0000313" key="8">
    <source>
        <dbReference type="EMBL" id="MCQ4333350.1"/>
    </source>
</evidence>
<dbReference type="PROSITE" id="PS51900">
    <property type="entry name" value="CB"/>
    <property type="match status" value="1"/>
</dbReference>
<dbReference type="InterPro" id="IPR010998">
    <property type="entry name" value="Integrase_recombinase_N"/>
</dbReference>
<dbReference type="PROSITE" id="PS51898">
    <property type="entry name" value="TYR_RECOMBINASE"/>
    <property type="match status" value="1"/>
</dbReference>
<feature type="domain" description="Core-binding (CB)" evidence="7">
    <location>
        <begin position="9"/>
        <end position="92"/>
    </location>
</feature>
<dbReference type="InterPro" id="IPR050090">
    <property type="entry name" value="Tyrosine_recombinase_XerCD"/>
</dbReference>
<evidence type="ECO:0000256" key="1">
    <source>
        <dbReference type="ARBA" id="ARBA00022908"/>
    </source>
</evidence>
<name>A0A9R1CSY8_9EURY</name>
<dbReference type="SUPFAM" id="SSF56349">
    <property type="entry name" value="DNA breaking-rejoining enzymes"/>
    <property type="match status" value="1"/>
</dbReference>
<keyword evidence="2 4" id="KW-0238">DNA-binding</keyword>
<evidence type="ECO:0000256" key="4">
    <source>
        <dbReference type="PROSITE-ProRule" id="PRU01248"/>
    </source>
</evidence>
<proteinExistence type="predicted"/>
<dbReference type="PANTHER" id="PTHR30349:SF92">
    <property type="entry name" value="SITE-SPECIFIC RECOMBINASE"/>
    <property type="match status" value="1"/>
</dbReference>
<gene>
    <name evidence="8" type="ORF">KM295_07630</name>
</gene>
<dbReference type="GO" id="GO:0015074">
    <property type="term" value="P:DNA integration"/>
    <property type="evidence" value="ECO:0007669"/>
    <property type="project" value="UniProtKB-KW"/>
</dbReference>
<dbReference type="AlphaFoldDB" id="A0A9R1CSY8"/>
<dbReference type="InterPro" id="IPR044068">
    <property type="entry name" value="CB"/>
</dbReference>
<evidence type="ECO:0000256" key="3">
    <source>
        <dbReference type="ARBA" id="ARBA00023172"/>
    </source>
</evidence>
<evidence type="ECO:0000256" key="5">
    <source>
        <dbReference type="SAM" id="MobiDB-lite"/>
    </source>
</evidence>
<evidence type="ECO:0000259" key="7">
    <source>
        <dbReference type="PROSITE" id="PS51900"/>
    </source>
</evidence>
<dbReference type="PANTHER" id="PTHR30349">
    <property type="entry name" value="PHAGE INTEGRASE-RELATED"/>
    <property type="match status" value="1"/>
</dbReference>
<dbReference type="Pfam" id="PF02899">
    <property type="entry name" value="Phage_int_SAM_1"/>
    <property type="match status" value="1"/>
</dbReference>
<reference evidence="8" key="1">
    <citation type="journal article" date="2023" name="Front. Microbiol.">
        <title>Genomic-based phylogenetic and metabolic analyses of the genus Natronomonas, and description of Natronomonas aquatica sp. nov.</title>
        <authorList>
            <person name="Garcia-Roldan A."/>
            <person name="Duran-Viseras A."/>
            <person name="de la Haba R.R."/>
            <person name="Corral P."/>
            <person name="Sanchez-Porro C."/>
            <person name="Ventosa A."/>
        </authorList>
    </citation>
    <scope>NUCLEOTIDE SEQUENCE</scope>
    <source>
        <strain evidence="8">F2-12</strain>
    </source>
</reference>
<evidence type="ECO:0000259" key="6">
    <source>
        <dbReference type="PROSITE" id="PS51898"/>
    </source>
</evidence>
<dbReference type="RefSeq" id="WP_256029373.1">
    <property type="nucleotide sequence ID" value="NZ_JAHLKM010000007.1"/>
</dbReference>
<dbReference type="GO" id="GO:0003677">
    <property type="term" value="F:DNA binding"/>
    <property type="evidence" value="ECO:0007669"/>
    <property type="project" value="UniProtKB-UniRule"/>
</dbReference>
<dbReference type="InterPro" id="IPR004107">
    <property type="entry name" value="Integrase_SAM-like_N"/>
</dbReference>
<dbReference type="InterPro" id="IPR011010">
    <property type="entry name" value="DNA_brk_join_enz"/>
</dbReference>
<dbReference type="Pfam" id="PF00589">
    <property type="entry name" value="Phage_integrase"/>
    <property type="match status" value="1"/>
</dbReference>
<dbReference type="Proteomes" id="UP001139494">
    <property type="component" value="Unassembled WGS sequence"/>
</dbReference>
<dbReference type="Gene3D" id="1.10.443.10">
    <property type="entry name" value="Intergrase catalytic core"/>
    <property type="match status" value="1"/>
</dbReference>
<accession>A0A9R1CSY8</accession>
<evidence type="ECO:0000256" key="2">
    <source>
        <dbReference type="ARBA" id="ARBA00023125"/>
    </source>
</evidence>
<protein>
    <submittedName>
        <fullName evidence="8">Tyrosine-type recombinase/integrase</fullName>
    </submittedName>
</protein>
<dbReference type="Gene3D" id="1.10.150.130">
    <property type="match status" value="1"/>
</dbReference>
<keyword evidence="1" id="KW-0229">DNA integration</keyword>
<dbReference type="InterPro" id="IPR002104">
    <property type="entry name" value="Integrase_catalytic"/>
</dbReference>
<sequence length="344" mass="39291">MNAEVERGTSGEDTIAYFLQEMTFHGRTERTRSAYERVLRGFESFLQERETTLAEADRRDCMTWVHTLRADHAGSTVASYAAYVHRFYAYMSQVGAFEANPMALVTEEMDESIQTDPTRREISVPEMRSFLSDVGHPLERAVIGTLLKTGIRVGECCNLDLRDLYLDDSDVRSAYSTAHRGALDGRPDSLYVPSEPTRGEEYNGQERSASNKRKRSTVIPVDTELKRLLKAWLAIRPDTTTTASPLFVSTDEWGRRLTPSMVRNVVTKRASERGWYRTGGDAAENVTPHYFRHFFTTHLRDRTGDRGIVKYLRGDVATDIIDTYTHNWGDRVRSTYEASIYRLL</sequence>
<dbReference type="CDD" id="cd00397">
    <property type="entry name" value="DNA_BRE_C"/>
    <property type="match status" value="1"/>
</dbReference>
<keyword evidence="9" id="KW-1185">Reference proteome</keyword>
<dbReference type="EMBL" id="JAHLKM010000007">
    <property type="protein sequence ID" value="MCQ4333350.1"/>
    <property type="molecule type" value="Genomic_DNA"/>
</dbReference>
<feature type="domain" description="Tyr recombinase" evidence="6">
    <location>
        <begin position="117"/>
        <end position="337"/>
    </location>
</feature>
<feature type="region of interest" description="Disordered" evidence="5">
    <location>
        <begin position="185"/>
        <end position="215"/>
    </location>
</feature>